<dbReference type="PANTHER" id="PTHR13386">
    <property type="entry name" value="HISTONE PARYLATION FACTOR 1"/>
    <property type="match status" value="1"/>
</dbReference>
<name>A0AA85JY16_TRIRE</name>
<dbReference type="GO" id="GO:0005694">
    <property type="term" value="C:chromosome"/>
    <property type="evidence" value="ECO:0007669"/>
    <property type="project" value="UniProtKB-SubCell"/>
</dbReference>
<dbReference type="AlphaFoldDB" id="A0AA85JY16"/>
<proteinExistence type="inferred from homology"/>
<keyword evidence="7" id="KW-1185">Reference proteome</keyword>
<reference evidence="8" key="2">
    <citation type="submission" date="2023-11" db="UniProtKB">
        <authorList>
            <consortium name="WormBaseParasite"/>
        </authorList>
    </citation>
    <scope>IDENTIFICATION</scope>
</reference>
<evidence type="ECO:0000256" key="6">
    <source>
        <dbReference type="SAM" id="MobiDB-lite"/>
    </source>
</evidence>
<evidence type="ECO:0000256" key="3">
    <source>
        <dbReference type="ARBA" id="ARBA00010803"/>
    </source>
</evidence>
<evidence type="ECO:0000313" key="7">
    <source>
        <dbReference type="Proteomes" id="UP000050795"/>
    </source>
</evidence>
<comment type="subcellular location">
    <subcellularLocation>
        <location evidence="2">Chromosome</location>
    </subcellularLocation>
    <subcellularLocation>
        <location evidence="1">Nucleus</location>
    </subcellularLocation>
</comment>
<evidence type="ECO:0000256" key="1">
    <source>
        <dbReference type="ARBA" id="ARBA00004123"/>
    </source>
</evidence>
<evidence type="ECO:0000313" key="8">
    <source>
        <dbReference type="WBParaSite" id="TREG1_47530.1"/>
    </source>
</evidence>
<feature type="compositionally biased region" description="Basic residues" evidence="6">
    <location>
        <begin position="1"/>
        <end position="10"/>
    </location>
</feature>
<dbReference type="InterPro" id="IPR019361">
    <property type="entry name" value="HPF1"/>
</dbReference>
<protein>
    <submittedName>
        <fullName evidence="8">Uncharacterized protein</fullName>
    </submittedName>
</protein>
<dbReference type="GO" id="GO:0006974">
    <property type="term" value="P:DNA damage response"/>
    <property type="evidence" value="ECO:0007669"/>
    <property type="project" value="InterPro"/>
</dbReference>
<dbReference type="WBParaSite" id="TREG1_47530.1">
    <property type="protein sequence ID" value="TREG1_47530.1"/>
    <property type="gene ID" value="TREG1_47530"/>
</dbReference>
<reference evidence="7" key="1">
    <citation type="submission" date="2022-06" db="EMBL/GenBank/DDBJ databases">
        <authorList>
            <person name="Berger JAMES D."/>
            <person name="Berger JAMES D."/>
        </authorList>
    </citation>
    <scope>NUCLEOTIDE SEQUENCE [LARGE SCALE GENOMIC DNA]</scope>
</reference>
<dbReference type="Pfam" id="PF10228">
    <property type="entry name" value="HPF1"/>
    <property type="match status" value="1"/>
</dbReference>
<sequence length="263" mass="29914">MTEKSRKRNSNVKLEQRNPPVSKKTKDSQNGASLLGCLNSEQIQERISLIDQGFYLKCPPDFLSFYEFCKTLSNDAPLDALSEIGFRLVGPFEILHYGSKDQVKKGQWSNHYRFYHDPPEFVTVVVCSNDQSHIGYFRDSYESTPFVAKSTATISGVIEYCGQNLFAFLRTVLDRKTSCHTSHLLESFDEFVSAKNILIDDSSSFIKHRKKHQVCATTNSIGLMIDVSEGDIGYRPISVSYCKLDQKISSKFIIFLIADFLRD</sequence>
<keyword evidence="4" id="KW-0158">Chromosome</keyword>
<comment type="similarity">
    <text evidence="3">Belongs to the HPF1 family.</text>
</comment>
<dbReference type="PANTHER" id="PTHR13386:SF1">
    <property type="entry name" value="HISTONE PARYLATION FACTOR 1"/>
    <property type="match status" value="1"/>
</dbReference>
<evidence type="ECO:0000256" key="4">
    <source>
        <dbReference type="ARBA" id="ARBA00022454"/>
    </source>
</evidence>
<evidence type="ECO:0000256" key="5">
    <source>
        <dbReference type="ARBA" id="ARBA00023242"/>
    </source>
</evidence>
<dbReference type="GO" id="GO:0005634">
    <property type="term" value="C:nucleus"/>
    <property type="evidence" value="ECO:0007669"/>
    <property type="project" value="UniProtKB-SubCell"/>
</dbReference>
<evidence type="ECO:0000256" key="2">
    <source>
        <dbReference type="ARBA" id="ARBA00004286"/>
    </source>
</evidence>
<feature type="region of interest" description="Disordered" evidence="6">
    <location>
        <begin position="1"/>
        <end position="30"/>
    </location>
</feature>
<accession>A0AA85JY16</accession>
<organism evidence="7 8">
    <name type="scientific">Trichobilharzia regenti</name>
    <name type="common">Nasal bird schistosome</name>
    <dbReference type="NCBI Taxonomy" id="157069"/>
    <lineage>
        <taxon>Eukaryota</taxon>
        <taxon>Metazoa</taxon>
        <taxon>Spiralia</taxon>
        <taxon>Lophotrochozoa</taxon>
        <taxon>Platyhelminthes</taxon>
        <taxon>Trematoda</taxon>
        <taxon>Digenea</taxon>
        <taxon>Strigeidida</taxon>
        <taxon>Schistosomatoidea</taxon>
        <taxon>Schistosomatidae</taxon>
        <taxon>Trichobilharzia</taxon>
    </lineage>
</organism>
<dbReference type="GO" id="GO:0042393">
    <property type="term" value="F:histone binding"/>
    <property type="evidence" value="ECO:0007669"/>
    <property type="project" value="InterPro"/>
</dbReference>
<keyword evidence="5" id="KW-0539">Nucleus</keyword>
<dbReference type="Proteomes" id="UP000050795">
    <property type="component" value="Unassembled WGS sequence"/>
</dbReference>
<dbReference type="GO" id="GO:0072572">
    <property type="term" value="F:poly-ADP-D-ribose binding"/>
    <property type="evidence" value="ECO:0007669"/>
    <property type="project" value="TreeGrafter"/>
</dbReference>